<dbReference type="Gene3D" id="3.40.50.300">
    <property type="entry name" value="P-loop containing nucleotide triphosphate hydrolases"/>
    <property type="match status" value="1"/>
</dbReference>
<reference evidence="1" key="1">
    <citation type="journal article" date="2012" name="Science">
        <title>Fermentation, hydrogen, and sulfur metabolism in multiple uncultivated bacterial phyla.</title>
        <authorList>
            <person name="Wrighton K.C."/>
            <person name="Thomas B.C."/>
            <person name="Sharon I."/>
            <person name="Miller C.S."/>
            <person name="Castelle C.J."/>
            <person name="VerBerkmoes N.C."/>
            <person name="Wilkins M.J."/>
            <person name="Hettich R.L."/>
            <person name="Lipton M.S."/>
            <person name="Williams K.H."/>
            <person name="Long P.E."/>
            <person name="Banfield J.F."/>
        </authorList>
    </citation>
    <scope>NUCLEOTIDE SEQUENCE [LARGE SCALE GENOMIC DNA]</scope>
</reference>
<gene>
    <name evidence="1" type="ORF">ACD_78C00332G0004</name>
</gene>
<organism evidence="1">
    <name type="scientific">uncultured bacterium</name>
    <name type="common">gcode 4</name>
    <dbReference type="NCBI Taxonomy" id="1234023"/>
    <lineage>
        <taxon>Bacteria</taxon>
        <taxon>environmental samples</taxon>
    </lineage>
</organism>
<dbReference type="AlphaFoldDB" id="K1YWJ8"/>
<dbReference type="InterPro" id="IPR027417">
    <property type="entry name" value="P-loop_NTPase"/>
</dbReference>
<proteinExistence type="predicted"/>
<dbReference type="EMBL" id="AMFJ01034332">
    <property type="protein sequence ID" value="EKD29629.1"/>
    <property type="molecule type" value="Genomic_DNA"/>
</dbReference>
<evidence type="ECO:0000313" key="1">
    <source>
        <dbReference type="EMBL" id="EKD29629.1"/>
    </source>
</evidence>
<accession>K1YWJ8</accession>
<dbReference type="SUPFAM" id="SSF52540">
    <property type="entry name" value="P-loop containing nucleoside triphosphate hydrolases"/>
    <property type="match status" value="1"/>
</dbReference>
<name>K1YWJ8_9BACT</name>
<protein>
    <submittedName>
        <fullName evidence="1">Uncharacterized protein</fullName>
    </submittedName>
</protein>
<sequence>MTKTPLSSLLEKFESGHSIPPVVLSNEDVTTVVNTLKKTHFLDLYDMRKQYIDGVFFFENETGTIKIERTREIIEQSSKKSSSGYDIFIIERIDTLTLAAANSLLKLFEEVPSNILILLTSDSGREAMIETLASRVIFISSNIHKSTLDASIREKIDAYFDAGDSAPFLSFLAISKLEKSEYLGILIALKDRILSGDIRNPDTMRKIESGIITLSSTNANPRWVVDEVVLKM</sequence>
<comment type="caution">
    <text evidence="1">The sequence shown here is derived from an EMBL/GenBank/DDBJ whole genome shotgun (WGS) entry which is preliminary data.</text>
</comment>
<dbReference type="Pfam" id="PF13177">
    <property type="entry name" value="DNA_pol3_delta2"/>
    <property type="match status" value="1"/>
</dbReference>